<name>D2V6Q3_NAEGR</name>
<keyword evidence="2" id="KW-1185">Reference proteome</keyword>
<accession>D2V6Q3</accession>
<dbReference type="GeneID" id="8849113"/>
<dbReference type="InParanoid" id="D2V6Q3"/>
<dbReference type="KEGG" id="ngr:NAEGRDRAFT_47111"/>
<protein>
    <submittedName>
        <fullName evidence="1">Predicted protein</fullName>
    </submittedName>
</protein>
<dbReference type="RefSeq" id="XP_002680363.1">
    <property type="nucleotide sequence ID" value="XM_002680317.1"/>
</dbReference>
<evidence type="ECO:0000313" key="1">
    <source>
        <dbReference type="EMBL" id="EFC47619.1"/>
    </source>
</evidence>
<dbReference type="Proteomes" id="UP000006671">
    <property type="component" value="Unassembled WGS sequence"/>
</dbReference>
<organism evidence="2">
    <name type="scientific">Naegleria gruberi</name>
    <name type="common">Amoeba</name>
    <dbReference type="NCBI Taxonomy" id="5762"/>
    <lineage>
        <taxon>Eukaryota</taxon>
        <taxon>Discoba</taxon>
        <taxon>Heterolobosea</taxon>
        <taxon>Tetramitia</taxon>
        <taxon>Eutetramitia</taxon>
        <taxon>Vahlkampfiidae</taxon>
        <taxon>Naegleria</taxon>
    </lineage>
</organism>
<sequence length="700" mass="83739">MTRHQSKESLVAELYYAANSFPSAHKFEVLVLDERHLYSSECLVSRPLSNHPSYNLKNYDRYSNDEIRYYSPIQIFLFDQCAKGSVLEISQIDFVDINSKNQIRAWQSTNIRSDCLGLERINRMLNNVTTHWITMDIKTLSNQKYDQLEITKSEMLVDLPIEIKYEIITFIPTYSKPERIKMMERNVKITCEQMGISQDEFYEKHCDDDCNTRLWEKKLNPACMKRVDNEFMTCVKMRLINREYALMMKKRILQLDTLYIYDDDFGERKYVRASLELSKREFMKNPLTDSLYIMHPKINRKDLCLTNYNKLRYIRCAPILNEISEVYSLNHFSAFGLKEVRIPLMNRIDFCDNRKELKIYRPTVMIQDLVDLRGLFEQKLDIYCLFVDARITLRFVEYFNNSESYQITLHKRDFCKRISYEEEGKPVIEVNLFELTEYHPLMFSQMTSEHSFYRLDLSNMKKMLDSIFKHGHSLFECYIPELHYFYTAFEAPTFLQPYTNYLRSTFQKYTLDFKPCLDFNFDPITKMEKYRAIDVLRNSLSFNKNNAEDYCIIILDKAWIIFKDNNNLRSYFFRPYLSFLNTYQLFSHITGDDFGIDCMEEEELAYQDEHGSTLLHQFASDKFDLDYEVVEEILECYPNLLSICNNEGQMPSEVSGAGQKFISHIMERNEIVVNEKWYRINPYEKPNKKQKRIDYFLNVK</sequence>
<evidence type="ECO:0000313" key="2">
    <source>
        <dbReference type="Proteomes" id="UP000006671"/>
    </source>
</evidence>
<proteinExistence type="predicted"/>
<dbReference type="EMBL" id="GG738854">
    <property type="protein sequence ID" value="EFC47619.1"/>
    <property type="molecule type" value="Genomic_DNA"/>
</dbReference>
<dbReference type="AlphaFoldDB" id="D2V6Q3"/>
<reference evidence="1 2" key="1">
    <citation type="journal article" date="2010" name="Cell">
        <title>The genome of Naegleria gruberi illuminates early eukaryotic versatility.</title>
        <authorList>
            <person name="Fritz-Laylin L.K."/>
            <person name="Prochnik S.E."/>
            <person name="Ginger M.L."/>
            <person name="Dacks J.B."/>
            <person name="Carpenter M.L."/>
            <person name="Field M.C."/>
            <person name="Kuo A."/>
            <person name="Paredez A."/>
            <person name="Chapman J."/>
            <person name="Pham J."/>
            <person name="Shu S."/>
            <person name="Neupane R."/>
            <person name="Cipriano M."/>
            <person name="Mancuso J."/>
            <person name="Tu H."/>
            <person name="Salamov A."/>
            <person name="Lindquist E."/>
            <person name="Shapiro H."/>
            <person name="Lucas S."/>
            <person name="Grigoriev I.V."/>
            <person name="Cande W.Z."/>
            <person name="Fulton C."/>
            <person name="Rokhsar D.S."/>
            <person name="Dawson S.C."/>
        </authorList>
    </citation>
    <scope>NUCLEOTIDE SEQUENCE [LARGE SCALE GENOMIC DNA]</scope>
    <source>
        <strain evidence="1 2">NEG-M</strain>
    </source>
</reference>
<gene>
    <name evidence="1" type="ORF">NAEGRDRAFT_47111</name>
</gene>
<dbReference type="VEuPathDB" id="AmoebaDB:NAEGRDRAFT_47111"/>